<dbReference type="GO" id="GO:0008263">
    <property type="term" value="F:pyrimidine-specific mismatch base pair DNA N-glycosylase activity"/>
    <property type="evidence" value="ECO:0000318"/>
    <property type="project" value="GO_Central"/>
</dbReference>
<comment type="subcellular location">
    <subcellularLocation>
        <location evidence="1">Nucleus</location>
    </subcellularLocation>
</comment>
<evidence type="ECO:0000256" key="8">
    <source>
        <dbReference type="ARBA" id="ARBA00023159"/>
    </source>
</evidence>
<feature type="compositionally biased region" description="Basic residues" evidence="18">
    <location>
        <begin position="1708"/>
        <end position="1719"/>
    </location>
</feature>
<evidence type="ECO:0000256" key="13">
    <source>
        <dbReference type="ARBA" id="ARBA00061261"/>
    </source>
</evidence>
<dbReference type="SMART" id="SM00986">
    <property type="entry name" value="UDG"/>
    <property type="match status" value="1"/>
</dbReference>
<keyword evidence="20" id="KW-0326">Glycosidase</keyword>
<keyword evidence="25" id="KW-1267">Proteomics identification</keyword>
<evidence type="ECO:0000259" key="19">
    <source>
        <dbReference type="SMART" id="SM00986"/>
    </source>
</evidence>
<dbReference type="EMBL" id="BT128699">
    <property type="protein sequence ID" value="AEF33880.1"/>
    <property type="molecule type" value="mRNA"/>
</dbReference>
<dbReference type="InterPro" id="IPR036895">
    <property type="entry name" value="Uracil-DNA_glycosylase-like_sf"/>
</dbReference>
<evidence type="ECO:0000256" key="16">
    <source>
        <dbReference type="ARBA" id="ARBA00071248"/>
    </source>
</evidence>
<feature type="compositionally biased region" description="Basic residues" evidence="18">
    <location>
        <begin position="1374"/>
        <end position="1385"/>
    </location>
</feature>
<dbReference type="GO" id="GO:0040029">
    <property type="term" value="P:epigenetic regulation of gene expression"/>
    <property type="evidence" value="ECO:0007669"/>
    <property type="project" value="UniProtKB-ARBA"/>
</dbReference>
<dbReference type="BRENDA" id="3.2.2.27">
    <property type="organism ID" value="1994"/>
</dbReference>
<evidence type="ECO:0000256" key="1">
    <source>
        <dbReference type="ARBA" id="ARBA00004123"/>
    </source>
</evidence>
<keyword evidence="4 20" id="KW-0378">Hydrolase</keyword>
<dbReference type="STRING" id="7227.FBpp0311396"/>
<dbReference type="GO" id="GO:0141016">
    <property type="term" value="F:G/T mismatch-specific thymine-DNA glycosylase activity"/>
    <property type="evidence" value="ECO:0007669"/>
    <property type="project" value="UniProtKB-EC"/>
</dbReference>
<dbReference type="FunFam" id="3.40.470.10:FF:000002">
    <property type="entry name" value="G/T mismatch-specific thymine DNA glycosylase"/>
    <property type="match status" value="1"/>
</dbReference>
<reference evidence="20" key="8">
    <citation type="submission" date="2006-08" db="EMBL/GenBank/DDBJ databases">
        <authorList>
            <person name="Celniker S."/>
            <person name="Carlson J."/>
            <person name="Wan K."/>
            <person name="Frise E."/>
            <person name="Hoskins R."/>
            <person name="Park S."/>
            <person name="Svirskas R."/>
            <person name="Rubin G."/>
        </authorList>
    </citation>
    <scope>NUCLEOTIDE SEQUENCE</scope>
</reference>
<reference evidence="20 24" key="9">
    <citation type="journal article" date="2007" name="Science">
        <title>The Release 5.1 annotation of Drosophila melanogaster heterochromatin.</title>
        <authorList>
            <person name="Smith C.D."/>
            <person name="Shu S."/>
            <person name="Mungall C.J."/>
            <person name="Karpen G.H."/>
        </authorList>
    </citation>
    <scope>NUCLEOTIDE SEQUENCE [LARGE SCALE GENOMIC DNA]</scope>
    <source>
        <strain evidence="24">Berkeley</strain>
    </source>
</reference>
<reference evidence="22" key="1">
    <citation type="journal article" date="2000" name="J. Biol. Chem.">
        <title>Separating substrate recognition from base hydrolysis in human thymine DNA glycosylase by mutational analysis.</title>
        <authorList>
            <person name="Hardeland U."/>
            <person name="Bentele M."/>
            <person name="Jiricny J."/>
            <person name="Schar P."/>
        </authorList>
    </citation>
    <scope>NUCLEOTIDE SEQUENCE</scope>
</reference>
<comment type="similarity">
    <text evidence="13">Belongs to the uracil-DNA glycosylase (UDG) superfamily. TDG/mug family.</text>
</comment>
<feature type="region of interest" description="Disordered" evidence="18">
    <location>
        <begin position="602"/>
        <end position="621"/>
    </location>
</feature>
<evidence type="ECO:0000256" key="11">
    <source>
        <dbReference type="ARBA" id="ARBA00023242"/>
    </source>
</evidence>
<dbReference type="UCSC" id="CG1981-RA">
    <property type="organism name" value="d. melanogaster"/>
</dbReference>
<comment type="catalytic activity">
    <reaction evidence="12">
        <text>Hydrolyzes mismatched double-stranded DNA and polynucleotides, releasing free thymine.</text>
        <dbReference type="EC" id="3.2.2.29"/>
    </reaction>
</comment>
<dbReference type="IntAct" id="Q9V4D8">
    <property type="interactions" value="2"/>
</dbReference>
<feature type="region of interest" description="Disordered" evidence="18">
    <location>
        <begin position="1483"/>
        <end position="1530"/>
    </location>
</feature>
<feature type="compositionally biased region" description="Polar residues" evidence="18">
    <location>
        <begin position="1355"/>
        <end position="1372"/>
    </location>
</feature>
<keyword evidence="10" id="KW-0234">DNA repair</keyword>
<dbReference type="Bgee" id="FBgn0026869">
    <property type="expression patterns" value="Expressed in muscle cell in imaginal disc-derived wing and 290 other cell types or tissues"/>
</dbReference>
<keyword evidence="11" id="KW-0539">Nucleus</keyword>
<dbReference type="EC" id="3.2.2.29" evidence="15"/>
<evidence type="ECO:0000313" key="20">
    <source>
        <dbReference type="EMBL" id="AAF59338.1"/>
    </source>
</evidence>
<evidence type="ECO:0000313" key="23">
    <source>
        <dbReference type="FlyBase" id="FBgn0026869"/>
    </source>
</evidence>
<dbReference type="RefSeq" id="NP_651925.1">
    <property type="nucleotide sequence ID" value="NM_143668.3"/>
</dbReference>
<dbReference type="GO" id="GO:0003690">
    <property type="term" value="F:double-stranded DNA binding"/>
    <property type="evidence" value="ECO:0000314"/>
    <property type="project" value="FlyBase"/>
</dbReference>
<dbReference type="RefSeq" id="NP_001284715.1">
    <property type="nucleotide sequence ID" value="NM_001297786.2"/>
</dbReference>
<gene>
    <name evidence="20 23" type="primary">Tdg</name>
    <name evidence="20" type="synonym">1981</name>
    <name evidence="20" type="synonym">Dmel\CG1981</name>
    <name evidence="20" type="synonym">dmThd1p</name>
    <name evidence="20" type="synonym">MUG</name>
    <name evidence="20" type="synonym">TDG</name>
    <name evidence="20" type="synonym">THD1</name>
    <name evidence="20" type="synonym">Thd1</name>
    <name evidence="20" type="synonym">thd1</name>
    <name evidence="21" type="synonym">Thd1-RA</name>
    <name evidence="20" type="synonym">UDG_DM_7304305</name>
    <name evidence="20 23" type="ORF">CG1981</name>
    <name evidence="20" type="ORF">Dmel_CG1981</name>
</gene>
<comment type="subunit">
    <text evidence="14">Homodimer. Interacts with AICDA and GADD45A.</text>
</comment>
<dbReference type="BioGRID-ORCS" id="43796">
    <property type="hits" value="1 hit in 1 CRISPR screen"/>
</dbReference>
<feature type="region of interest" description="Disordered" evidence="18">
    <location>
        <begin position="1647"/>
        <end position="1721"/>
    </location>
</feature>
<dbReference type="ExpressionAtlas" id="Q9V4D8">
    <property type="expression patterns" value="baseline and differential"/>
</dbReference>
<feature type="region of interest" description="Disordered" evidence="18">
    <location>
        <begin position="529"/>
        <end position="566"/>
    </location>
</feature>
<feature type="compositionally biased region" description="Polar residues" evidence="18">
    <location>
        <begin position="217"/>
        <end position="248"/>
    </location>
</feature>
<dbReference type="AGR" id="FB:FBgn0026869"/>
<evidence type="ECO:0000313" key="21">
    <source>
        <dbReference type="EMBL" id="AEF33880.1"/>
    </source>
</evidence>
<feature type="region of interest" description="Disordered" evidence="18">
    <location>
        <begin position="1415"/>
        <end position="1435"/>
    </location>
</feature>
<evidence type="ECO:0000256" key="17">
    <source>
        <dbReference type="ARBA" id="ARBA00083221"/>
    </source>
</evidence>
<keyword evidence="9" id="KW-0804">Transcription</keyword>
<dbReference type="GO" id="GO:0005654">
    <property type="term" value="C:nucleoplasm"/>
    <property type="evidence" value="ECO:0007669"/>
    <property type="project" value="UniProtKB-ARBA"/>
</dbReference>
<feature type="compositionally biased region" description="Low complexity" evidence="18">
    <location>
        <begin position="1488"/>
        <end position="1506"/>
    </location>
</feature>
<dbReference type="GO" id="GO:0043739">
    <property type="term" value="F:G/U mismatch-specific uracil-DNA glycosylase activity"/>
    <property type="evidence" value="ECO:0000314"/>
    <property type="project" value="FlyBase"/>
</dbReference>
<reference evidence="20 24" key="10">
    <citation type="journal article" date="2007" name="Science">
        <title>Sequence finishing and mapping of Drosophila melanogaster heterochromatin.</title>
        <authorList>
            <person name="Hoskins R.A."/>
            <person name="Carlson J.W."/>
            <person name="Kennedy C."/>
            <person name="Acevedo D."/>
            <person name="Evans-Holm M."/>
            <person name="Frise E."/>
            <person name="Wan K.H."/>
            <person name="Park S."/>
            <person name="Mendez-Lago M."/>
            <person name="Rossi F."/>
            <person name="Villasante A."/>
            <person name="Dimitri P."/>
            <person name="Karpen G.H."/>
            <person name="Celniker S.E."/>
        </authorList>
    </citation>
    <scope>NUCLEOTIDE SEQUENCE [LARGE SCALE GENOMIC DNA]</scope>
    <source>
        <strain evidence="24">Berkeley</strain>
    </source>
</reference>
<feature type="compositionally biased region" description="Polar residues" evidence="18">
    <location>
        <begin position="605"/>
        <end position="621"/>
    </location>
</feature>
<dbReference type="VEuPathDB" id="VectorBase:FBgn0026869"/>
<feature type="region of interest" description="Disordered" evidence="18">
    <location>
        <begin position="216"/>
        <end position="248"/>
    </location>
</feature>
<accession>Q9V4D8</accession>
<dbReference type="EMBL" id="AJ277789">
    <property type="protein sequence ID" value="CAB93525.1"/>
    <property type="molecule type" value="mRNA"/>
</dbReference>
<dbReference type="KEGG" id="dme:Dmel_CG1981"/>
<reference evidence="24" key="3">
    <citation type="journal article" date="2002" name="Genome Biol.">
        <title>Finishing a whole-genome shotgun: release 3 of the Drosophila melanogaster euchromatic genome sequence.</title>
        <authorList>
            <person name="Celniker S.E."/>
            <person name="Wheeler D.A."/>
            <person name="Kronmiller B."/>
            <person name="Carlson J.W."/>
            <person name="Halpern A."/>
            <person name="Patel S."/>
            <person name="Adams M."/>
            <person name="Champe M."/>
            <person name="Dugan S.P."/>
            <person name="Frise E."/>
            <person name="Hodgson A."/>
            <person name="George R.A."/>
            <person name="Hoskins R.A."/>
            <person name="Laverty T."/>
            <person name="Muzny D.M."/>
            <person name="Nelson C.R."/>
            <person name="Pacleb J.M."/>
            <person name="Park S."/>
            <person name="Pfeiffer B.D."/>
            <person name="Richards S."/>
            <person name="Sodergren E.J."/>
            <person name="Svirskas R."/>
            <person name="Tabor P.E."/>
            <person name="Wan K."/>
            <person name="Stapleton M."/>
            <person name="Sutton G.G."/>
            <person name="Venter C."/>
            <person name="Weinstock G."/>
            <person name="Scherer S.E."/>
            <person name="Myers E.W."/>
            <person name="Gibbs R.A."/>
            <person name="Rubin G.M."/>
        </authorList>
    </citation>
    <scope>NUCLEOTIDE SEQUENCE [LARGE SCALE GENOMIC DNA]</scope>
    <source>
        <strain evidence="24">Berkeley</strain>
    </source>
</reference>
<feature type="compositionally biased region" description="Polar residues" evidence="18">
    <location>
        <begin position="1419"/>
        <end position="1433"/>
    </location>
</feature>
<dbReference type="GO" id="GO:0005634">
    <property type="term" value="C:nucleus"/>
    <property type="evidence" value="ECO:0000318"/>
    <property type="project" value="GO_Central"/>
</dbReference>
<dbReference type="Gene3D" id="3.40.470.10">
    <property type="entry name" value="Uracil-DNA glycosylase-like domain"/>
    <property type="match status" value="1"/>
</dbReference>
<feature type="compositionally biased region" description="Basic residues" evidence="18">
    <location>
        <begin position="1088"/>
        <end position="1097"/>
    </location>
</feature>
<evidence type="ECO:0000256" key="18">
    <source>
        <dbReference type="SAM" id="MobiDB-lite"/>
    </source>
</evidence>
<keyword evidence="6" id="KW-0156">Chromatin regulator</keyword>
<feature type="region of interest" description="Disordered" evidence="18">
    <location>
        <begin position="728"/>
        <end position="765"/>
    </location>
</feature>
<dbReference type="CDD" id="cd10028">
    <property type="entry name" value="UDG-F2_TDG_MUG"/>
    <property type="match status" value="1"/>
</dbReference>
<reference evidence="20" key="12">
    <citation type="journal article" date="2015" name="G3 (Bethesda)">
        <title>Gene Model Annotations for Drosophila melanogaster: Impact of High-Throughput Data.</title>
        <authorList>
            <consortium name="FlyBase Consortium"/>
            <person name="Matthews B.B."/>
            <person name="Dos Santos G."/>
            <person name="Crosby M.A."/>
            <person name="Emmert D.B."/>
            <person name="St Pierre S.E."/>
            <person name="Gramates L.S."/>
            <person name="Zhou P."/>
            <person name="Schroeder A.J."/>
            <person name="Falls K."/>
            <person name="Strelets V."/>
            <person name="Russo S.M."/>
            <person name="Gelbart W.M."/>
            <person name="null"/>
        </authorList>
    </citation>
    <scope>NUCLEOTIDE SEQUENCE</scope>
</reference>
<reference evidence="20 24" key="2">
    <citation type="journal article" date="2000" name="Science">
        <title>The genome sequence of Drosophila melanogaster.</title>
        <authorList>
            <person name="Adams M.D."/>
            <person name="Celniker S.E."/>
            <person name="Holt R.A."/>
            <person name="Evans C.A."/>
            <person name="Gocayne J.D."/>
            <person name="Amanatides P.G."/>
            <person name="Scherer S.E."/>
            <person name="Li P.W."/>
            <person name="Hoskins R.A."/>
            <person name="Galle R.F."/>
            <person name="George R.A."/>
            <person name="Lewis S.E."/>
            <person name="Richards S."/>
            <person name="Ashburner M."/>
            <person name="Henderson S.N."/>
            <person name="Sutton G.G."/>
            <person name="Wortman J.R."/>
            <person name="Yandell M.D."/>
            <person name="Zhang Q."/>
            <person name="Chen L.X."/>
            <person name="Brandon R.C."/>
            <person name="Rogers Y.H."/>
            <person name="Blazej R.G."/>
            <person name="Champe M."/>
            <person name="Pfeiffer B.D."/>
            <person name="Wan K.H."/>
            <person name="Doyle C."/>
            <person name="Baxter E.G."/>
            <person name="Helt G."/>
            <person name="Nelson C.R."/>
            <person name="Gabor G.L."/>
            <person name="Abril J.F."/>
            <person name="Agbayani A."/>
            <person name="An H.J."/>
            <person name="Andrews-Pfannkoch C."/>
            <person name="Baldwin D."/>
            <person name="Ballew R.M."/>
            <person name="Basu A."/>
            <person name="Baxendale J."/>
            <person name="Bayraktaroglu L."/>
            <person name="Beasley E.M."/>
            <person name="Beeson K.Y."/>
            <person name="Benos P.V."/>
            <person name="Berman B.P."/>
            <person name="Bhandari D."/>
            <person name="Bolshakov S."/>
            <person name="Borkova D."/>
            <person name="Botchan M.R."/>
            <person name="Bouck J."/>
            <person name="Brokstein P."/>
            <person name="Brottier P."/>
            <person name="Burtis K.C."/>
            <person name="Busam D.A."/>
            <person name="Butler H."/>
            <person name="Cadieu E."/>
            <person name="Center A."/>
            <person name="Chandra I."/>
            <person name="Cherry J.M."/>
            <person name="Cawley S."/>
            <person name="Dahlke C."/>
            <person name="Davenport L.B."/>
            <person name="Davies P."/>
            <person name="de Pablos B."/>
            <person name="Delcher A."/>
            <person name="Deng Z."/>
            <person name="Mays A.D."/>
            <person name="Dew I."/>
            <person name="Dietz S.M."/>
            <person name="Dodson K."/>
            <person name="Doup L.E."/>
            <person name="Downes M."/>
            <person name="Dugan-Rocha S."/>
            <person name="Dunkov B.C."/>
            <person name="Dunn P."/>
            <person name="Durbin K.J."/>
            <person name="Evangelista C.C."/>
            <person name="Ferraz C."/>
            <person name="Ferriera S."/>
            <person name="Fleischmann W."/>
            <person name="Fosler C."/>
            <person name="Gabrielian A.E."/>
            <person name="Garg N.S."/>
            <person name="Gelbart W.M."/>
            <person name="Glasser K."/>
            <person name="Glodek A."/>
            <person name="Gong F."/>
            <person name="Gorrell J.H."/>
            <person name="Gu Z."/>
            <person name="Guan P."/>
            <person name="Harris M."/>
            <person name="Harris N.L."/>
            <person name="Harvey D."/>
            <person name="Heiman T.J."/>
            <person name="Hernandez J.R."/>
            <person name="Houck J."/>
            <person name="Hostin D."/>
            <person name="Houston K.A."/>
            <person name="Howland T.J."/>
            <person name="Wei M.H."/>
            <person name="Ibegwam C."/>
            <person name="Jalali M."/>
            <person name="Kalush F."/>
            <person name="Karpen G.H."/>
            <person name="Ke Z."/>
            <person name="Kennison J.A."/>
            <person name="Ketchum K.A."/>
            <person name="Kimmel B.E."/>
            <person name="Kodira C.D."/>
            <person name="Kraft C."/>
            <person name="Kravitz S."/>
            <person name="Kulp D."/>
            <person name="Lai Z."/>
            <person name="Lasko P."/>
            <person name="Lei Y."/>
            <person name="Levitsky A.A."/>
            <person name="Li J."/>
            <person name="Li Z."/>
            <person name="Liang Y."/>
            <person name="Lin X."/>
            <person name="Liu X."/>
            <person name="Mattei B."/>
            <person name="McIntosh T.C."/>
            <person name="McLeod M.P."/>
            <person name="McPherson D."/>
            <person name="Merkulov G."/>
            <person name="Milshina N.V."/>
            <person name="Mobarry C."/>
            <person name="Morris J."/>
            <person name="Moshrefi A."/>
            <person name="Mount S.M."/>
            <person name="Moy M."/>
            <person name="Murphy B."/>
            <person name="Murphy L."/>
            <person name="Muzny D.M."/>
            <person name="Nelson D.L."/>
            <person name="Nelson D.R."/>
            <person name="Nelson K.A."/>
            <person name="Nixon K."/>
            <person name="Nusskern D.R."/>
            <person name="Pacleb J.M."/>
            <person name="Palazzolo M."/>
            <person name="Pittman G.S."/>
            <person name="Pan S."/>
            <person name="Pollard J."/>
            <person name="Puri V."/>
            <person name="Reese M.G."/>
            <person name="Reinert K."/>
            <person name="Remington K."/>
            <person name="Saunders R.D."/>
            <person name="Scheeler F."/>
            <person name="Shen H."/>
            <person name="Shue B.C."/>
            <person name="Siden-Kiamos I."/>
            <person name="Simpson M."/>
            <person name="Skupski M.P."/>
            <person name="Smith T."/>
            <person name="Spier E."/>
            <person name="Spradling A.C."/>
            <person name="Stapleton M."/>
            <person name="Strong R."/>
            <person name="Sun E."/>
            <person name="Svirskas R."/>
            <person name="Tector C."/>
            <person name="Turner R."/>
            <person name="Venter E."/>
            <person name="Wang A.H."/>
            <person name="Wang X."/>
            <person name="Wang Z.Y."/>
            <person name="Wassarman D.A."/>
            <person name="Weinstock G.M."/>
            <person name="Weissenbach J."/>
            <person name="Williams S.M."/>
            <person name="WoodageT"/>
            <person name="Worley K.C."/>
            <person name="Wu D."/>
            <person name="Yang S."/>
            <person name="Yao Q.A."/>
            <person name="Ye J."/>
            <person name="Yeh R.F."/>
            <person name="Zaveri J.S."/>
            <person name="Zhan M."/>
            <person name="Zhang G."/>
            <person name="Zhao Q."/>
            <person name="Zheng L."/>
            <person name="Zheng X.H."/>
            <person name="Zhong F.N."/>
            <person name="Zhong W."/>
            <person name="Zhou X."/>
            <person name="Zhu S."/>
            <person name="Zhu X."/>
            <person name="Smith H.O."/>
            <person name="Gibbs R.A."/>
            <person name="Myers E.W."/>
            <person name="Rubin G.M."/>
            <person name="Venter J.C."/>
        </authorList>
    </citation>
    <scope>NUCLEOTIDE SEQUENCE [LARGE SCALE GENOMIC DNA]</scope>
    <source>
        <strain evidence="24">Berkeley</strain>
    </source>
</reference>
<keyword evidence="5" id="KW-0832">Ubl conjugation</keyword>
<dbReference type="FlyBase" id="FBgn0026869">
    <property type="gene designation" value="Tdg"/>
</dbReference>
<feature type="region of interest" description="Disordered" evidence="18">
    <location>
        <begin position="1261"/>
        <end position="1316"/>
    </location>
</feature>
<reference evidence="24" key="4">
    <citation type="journal article" date="2002" name="Genome Biol.">
        <title>Annotation of the Drosophila melanogaster euchromatic genome: a systematic review.</title>
        <authorList>
            <person name="Misra S."/>
            <person name="Crosby M.A."/>
            <person name="Mungall C.J."/>
            <person name="Matthews B.B."/>
            <person name="Campbell K.S."/>
            <person name="Hradecky P."/>
            <person name="Huang Y."/>
            <person name="Kaminker J.S."/>
            <person name="Millburn G.H."/>
            <person name="Prochnik S.E."/>
            <person name="Smith C.D."/>
            <person name="Tupy J.L."/>
            <person name="Whitfied E.J."/>
            <person name="Bayraktaroglu L."/>
            <person name="Berman B.P."/>
            <person name="Bettencourt B.R."/>
            <person name="Celniker S.E."/>
            <person name="de Grey A.D."/>
            <person name="Drysdale R.A."/>
            <person name="Harris N.L."/>
            <person name="Richter J."/>
            <person name="Russo S."/>
            <person name="Schroeder A.J."/>
            <person name="Shu S.Q."/>
            <person name="Stapleton M."/>
            <person name="Yamada C."/>
            <person name="Ashburner M."/>
            <person name="Gelbart W.M."/>
            <person name="Rubin G.M."/>
            <person name="Lewis S.E."/>
        </authorList>
    </citation>
    <scope>GENOME REANNOTATION</scope>
    <source>
        <strain evidence="24">Berkeley</strain>
    </source>
</reference>
<protein>
    <recommendedName>
        <fullName evidence="16">G/T mismatch-specific thymine DNA glycosylase</fullName>
        <ecNumber evidence="15">3.2.2.29</ecNumber>
    </recommendedName>
    <alternativeName>
        <fullName evidence="17">Thymine-DNA glycosylase</fullName>
    </alternativeName>
</protein>
<keyword evidence="7" id="KW-0805">Transcription regulation</keyword>
<reference evidence="20 24" key="7">
    <citation type="journal article" date="2005" name="PLoS Comput. Biol.">
        <title>Combined evidence annotation of transposable elements in genome sequences.</title>
        <authorList>
            <person name="Quesneville H."/>
            <person name="Bergman C.M."/>
            <person name="Andrieu O."/>
            <person name="Autard D."/>
            <person name="Nouaud D."/>
            <person name="Ashburner M."/>
            <person name="Anxolabehere D."/>
        </authorList>
    </citation>
    <scope>NUCLEOTIDE SEQUENCE [LARGE SCALE GENOMIC DNA]</scope>
    <source>
        <strain evidence="24">Berkeley</strain>
    </source>
</reference>
<dbReference type="SMART" id="SM00384">
    <property type="entry name" value="AT_hook"/>
    <property type="match status" value="2"/>
</dbReference>
<organism evidence="20 24">
    <name type="scientific">Drosophila melanogaster</name>
    <name type="common">Fruit fly</name>
    <dbReference type="NCBI Taxonomy" id="7227"/>
    <lineage>
        <taxon>Eukaryota</taxon>
        <taxon>Metazoa</taxon>
        <taxon>Ecdysozoa</taxon>
        <taxon>Arthropoda</taxon>
        <taxon>Hexapoda</taxon>
        <taxon>Insecta</taxon>
        <taxon>Pterygota</taxon>
        <taxon>Neoptera</taxon>
        <taxon>Endopterygota</taxon>
        <taxon>Diptera</taxon>
        <taxon>Brachycera</taxon>
        <taxon>Muscomorpha</taxon>
        <taxon>Ephydroidea</taxon>
        <taxon>Drosophilidae</taxon>
        <taxon>Drosophila</taxon>
        <taxon>Sophophora</taxon>
    </lineage>
</organism>
<evidence type="ECO:0000256" key="4">
    <source>
        <dbReference type="ARBA" id="ARBA00022801"/>
    </source>
</evidence>
<dbReference type="CTD" id="6996"/>
<feature type="region of interest" description="Disordered" evidence="18">
    <location>
        <begin position="311"/>
        <end position="347"/>
    </location>
</feature>
<dbReference type="EMBL" id="AE014135">
    <property type="protein sequence ID" value="AHN58216.1"/>
    <property type="molecule type" value="Genomic_DNA"/>
</dbReference>
<evidence type="ECO:0000256" key="3">
    <source>
        <dbReference type="ARBA" id="ARBA00022763"/>
    </source>
</evidence>
<dbReference type="Reactome" id="R-DME-5221030">
    <property type="pathway name" value="TET1,2,3 and TDG demethylate DNA"/>
</dbReference>
<dbReference type="FunCoup" id="Q9V4D8">
    <property type="interactions" value="314"/>
</dbReference>
<dbReference type="Reactome" id="R-DME-3108214">
    <property type="pathway name" value="SUMOylation of DNA damage response and repair proteins"/>
</dbReference>
<dbReference type="PANTHER" id="PTHR12159">
    <property type="entry name" value="G/T AND G/U MISMATCH-SPECIFIC DNA GLYCOSYLASE"/>
    <property type="match status" value="1"/>
</dbReference>
<evidence type="ECO:0000313" key="24">
    <source>
        <dbReference type="Proteomes" id="UP000000803"/>
    </source>
</evidence>
<keyword evidence="2" id="KW-1017">Isopeptide bond</keyword>
<evidence type="ECO:0000256" key="14">
    <source>
        <dbReference type="ARBA" id="ARBA00064519"/>
    </source>
</evidence>
<reference evidence="20" key="15">
    <citation type="submission" date="2023-12" db="EMBL/GenBank/DDBJ databases">
        <authorList>
            <consortium name="FlyBase"/>
        </authorList>
    </citation>
    <scope>NUCLEOTIDE SEQUENCE</scope>
</reference>
<dbReference type="InterPro" id="IPR005122">
    <property type="entry name" value="Uracil-DNA_glycosylase-like"/>
</dbReference>
<dbReference type="SUPFAM" id="SSF52141">
    <property type="entry name" value="Uracil-DNA glycosylase-like"/>
    <property type="match status" value="1"/>
</dbReference>
<evidence type="ECO:0000256" key="9">
    <source>
        <dbReference type="ARBA" id="ARBA00023163"/>
    </source>
</evidence>
<dbReference type="Reactome" id="R-DME-110357">
    <property type="pathway name" value="Displacement of DNA glycosylase by APEX1"/>
</dbReference>
<dbReference type="EMBL" id="AE014135">
    <property type="protein sequence ID" value="AAF59338.1"/>
    <property type="molecule type" value="Genomic_DNA"/>
</dbReference>
<feature type="compositionally biased region" description="Polar residues" evidence="18">
    <location>
        <begin position="1666"/>
        <end position="1678"/>
    </location>
</feature>
<name>Q9V4D8_DROME</name>
<feature type="compositionally biased region" description="Basic and acidic residues" evidence="18">
    <location>
        <begin position="1507"/>
        <end position="1518"/>
    </location>
</feature>
<dbReference type="InterPro" id="IPR017956">
    <property type="entry name" value="AT_hook_DNA-bd_motif"/>
</dbReference>
<dbReference type="eggNOG" id="KOG4120">
    <property type="taxonomic scope" value="Eukaryota"/>
</dbReference>
<dbReference type="OMA" id="HQMQHPN"/>
<dbReference type="GeneID" id="43796"/>
<dbReference type="RefSeq" id="NP_001259060.1">
    <property type="nucleotide sequence ID" value="NM_001272131.2"/>
</dbReference>
<dbReference type="HOGENOM" id="CLU_002644_0_0_1"/>
<reference evidence="21" key="11">
    <citation type="submission" date="2011-05" db="EMBL/GenBank/DDBJ databases">
        <authorList>
            <person name="Carlson J."/>
            <person name="Booth B."/>
            <person name="Frise E."/>
            <person name="Park S."/>
            <person name="Wan K."/>
            <person name="Yu C."/>
            <person name="Celniker S."/>
        </authorList>
    </citation>
    <scope>NUCLEOTIDE SEQUENCE</scope>
</reference>
<dbReference type="GO" id="GO:0006285">
    <property type="term" value="P:base-excision repair, AP site formation"/>
    <property type="evidence" value="ECO:0000318"/>
    <property type="project" value="GO_Central"/>
</dbReference>
<dbReference type="OrthoDB" id="565731at2759"/>
<evidence type="ECO:0007829" key="25">
    <source>
        <dbReference type="PeptideAtlas" id="Q9V4D8"/>
    </source>
</evidence>
<dbReference type="InterPro" id="IPR015637">
    <property type="entry name" value="MUG/TDG"/>
</dbReference>
<evidence type="ECO:0000256" key="15">
    <source>
        <dbReference type="ARBA" id="ARBA00066769"/>
    </source>
</evidence>
<reference evidence="20" key="13">
    <citation type="journal article" date="2015" name="G3 (Bethesda)">
        <title>Gene Model Annotations for Drosophila melanogaster: The Rule-Benders.</title>
        <authorList>
            <consortium name="FlyBase Consortium"/>
            <person name="Crosby M.A."/>
            <person name="Gramates L.S."/>
            <person name="Dos Santos G."/>
            <person name="Matthews B.B."/>
            <person name="St Pierre S.E."/>
            <person name="Zhou P."/>
            <person name="Schroeder A.J."/>
            <person name="Falls K."/>
            <person name="Emmert D.B."/>
            <person name="Russo S.M."/>
            <person name="Gelbart W.M."/>
            <person name="null"/>
        </authorList>
    </citation>
    <scope>NUCLEOTIDE SEQUENCE</scope>
</reference>
<feature type="compositionally biased region" description="Basic and acidic residues" evidence="18">
    <location>
        <begin position="144"/>
        <end position="154"/>
    </location>
</feature>
<dbReference type="SMART" id="SM00987">
    <property type="entry name" value="UreE_C"/>
    <property type="match status" value="1"/>
</dbReference>
<keyword evidence="24" id="KW-1185">Reference proteome</keyword>
<evidence type="ECO:0000313" key="22">
    <source>
        <dbReference type="EMBL" id="CAB93525.1"/>
    </source>
</evidence>
<dbReference type="PANTHER" id="PTHR12159:SF9">
    <property type="entry name" value="G_T MISMATCH-SPECIFIC THYMINE DNA GLYCOSYLASE"/>
    <property type="match status" value="1"/>
</dbReference>
<keyword evidence="8" id="KW-0010">Activator</keyword>
<dbReference type="PaxDb" id="7227-FBpp0305856"/>
<evidence type="ECO:0000256" key="12">
    <source>
        <dbReference type="ARBA" id="ARBA00052915"/>
    </source>
</evidence>
<evidence type="ECO:0000256" key="5">
    <source>
        <dbReference type="ARBA" id="ARBA00022843"/>
    </source>
</evidence>
<evidence type="ECO:0000256" key="2">
    <source>
        <dbReference type="ARBA" id="ARBA00022499"/>
    </source>
</evidence>
<dbReference type="GO" id="GO:0006298">
    <property type="term" value="P:mismatch repair"/>
    <property type="evidence" value="ECO:0000314"/>
    <property type="project" value="FlyBase"/>
</dbReference>
<feature type="region of interest" description="Disordered" evidence="18">
    <location>
        <begin position="1340"/>
        <end position="1391"/>
    </location>
</feature>
<dbReference type="AlphaFoldDB" id="Q9V4D8"/>
<keyword evidence="3" id="KW-0227">DNA damage</keyword>
<dbReference type="GO" id="GO:0004844">
    <property type="term" value="F:uracil DNA N-glycosylase activity"/>
    <property type="evidence" value="ECO:0000318"/>
    <property type="project" value="GO_Central"/>
</dbReference>
<evidence type="ECO:0000256" key="10">
    <source>
        <dbReference type="ARBA" id="ARBA00023204"/>
    </source>
</evidence>
<proteinExistence type="evidence at protein level"/>
<reference evidence="20" key="16">
    <citation type="submission" date="2024-06" db="EMBL/GenBank/DDBJ databases">
        <title>Drosophila melanogaster release 4 sequence.</title>
        <authorList>
            <consortium name="Berkeley Drosophila Genome Project"/>
            <person name="Celniker S."/>
            <person name="Carlson J."/>
            <person name="Wan K."/>
            <person name="Pfeiffer B."/>
            <person name="Frise E."/>
            <person name="George R."/>
            <person name="Hoskins R."/>
            <person name="Stapleton M."/>
            <person name="Pacleb J."/>
            <person name="Park S."/>
            <person name="Svirskas R."/>
            <person name="Smith E."/>
            <person name="Yu C."/>
            <person name="Rubin G."/>
        </authorList>
    </citation>
    <scope>NUCLEOTIDE SEQUENCE</scope>
</reference>
<reference evidence="24" key="5">
    <citation type="journal article" date="2002" name="Genome Biol.">
        <title>The transposable elements of the Drosophila melanogaster euchromatin: a genomics perspective.</title>
        <authorList>
            <person name="Kaminker J.S."/>
            <person name="Bergman C.M."/>
            <person name="Kronmiller B."/>
            <person name="Carlson J."/>
            <person name="Svirskas R."/>
            <person name="Patel S."/>
            <person name="Frise E."/>
            <person name="Wheeler D.A."/>
            <person name="Lewis S.E."/>
            <person name="Rubin G.M."/>
            <person name="Ashburner M."/>
            <person name="Celniker S.E."/>
        </authorList>
    </citation>
    <scope>NUCLEOTIDE SEQUENCE [LARGE SCALE GENOMIC DNA]</scope>
    <source>
        <strain evidence="24">Berkeley</strain>
    </source>
</reference>
<feature type="compositionally biased region" description="Polar residues" evidence="18">
    <location>
        <begin position="319"/>
        <end position="342"/>
    </location>
</feature>
<feature type="region of interest" description="Disordered" evidence="18">
    <location>
        <begin position="135"/>
        <end position="154"/>
    </location>
</feature>
<reference evidence="20 24" key="6">
    <citation type="journal article" date="2002" name="Genome Biol.">
        <title>Heterochromatic sequences in a Drosophila whole-genome shotgun assembly.</title>
        <authorList>
            <person name="Hoskins R.A."/>
            <person name="Smith C.D."/>
            <person name="Carlson J.W."/>
            <person name="Carvalho A.B."/>
            <person name="Halpern A."/>
            <person name="Kaminker J.S."/>
            <person name="Kennedy C."/>
            <person name="Mungall C.J."/>
            <person name="Sullivan B.A."/>
            <person name="Sutton G.G."/>
            <person name="Yasuhara J.C."/>
            <person name="Wakimoto B.T."/>
            <person name="Myers E.W."/>
            <person name="Celniker S.E."/>
            <person name="Rubin G.M."/>
            <person name="Karpen G.H."/>
        </authorList>
    </citation>
    <scope>NUCLEOTIDE SEQUENCE [LARGE SCALE GENOMIC DNA]</scope>
    <source>
        <strain evidence="24">Berkeley</strain>
    </source>
</reference>
<dbReference type="SMR" id="Q9V4D8"/>
<evidence type="ECO:0000256" key="7">
    <source>
        <dbReference type="ARBA" id="ARBA00023015"/>
    </source>
</evidence>
<dbReference type="Pfam" id="PF03167">
    <property type="entry name" value="UDG"/>
    <property type="match status" value="1"/>
</dbReference>
<feature type="region of interest" description="Disordered" evidence="18">
    <location>
        <begin position="1078"/>
        <end position="1097"/>
    </location>
</feature>
<feature type="domain" description="Uracil-DNA glycosylase-like" evidence="19">
    <location>
        <begin position="780"/>
        <end position="941"/>
    </location>
</feature>
<feature type="region of interest" description="Disordered" evidence="18">
    <location>
        <begin position="1549"/>
        <end position="1571"/>
    </location>
</feature>
<dbReference type="GO" id="GO:0032183">
    <property type="term" value="F:SUMO binding"/>
    <property type="evidence" value="ECO:0007669"/>
    <property type="project" value="UniProtKB-ARBA"/>
</dbReference>
<feature type="region of interest" description="Disordered" evidence="18">
    <location>
        <begin position="375"/>
        <end position="394"/>
    </location>
</feature>
<dbReference type="Reactome" id="R-DME-110329">
    <property type="pathway name" value="Cleavage of the damaged pyrimidine"/>
</dbReference>
<reference evidence="20" key="14">
    <citation type="journal article" date="2015" name="Genome Res.">
        <title>The Release 6 reference sequence of the Drosophila melanogaster genome.</title>
        <authorList>
            <person name="Hoskins R.A."/>
            <person name="Carlson J.W."/>
            <person name="Wan K.H."/>
            <person name="Park S."/>
            <person name="Mendez I."/>
            <person name="Galle S.E."/>
            <person name="Booth B.W."/>
            <person name="Pfeiffer B.D."/>
            <person name="George R.A."/>
            <person name="Svirskas R."/>
            <person name="Krzywinski M."/>
            <person name="Schein J."/>
            <person name="Accardo M.C."/>
            <person name="Damia E."/>
            <person name="Messina G."/>
            <person name="Mendez-Lago M."/>
            <person name="de Pablos B."/>
            <person name="Demakova O.V."/>
            <person name="Andreyeva E.N."/>
            <person name="Boldyreva L.V."/>
            <person name="Marra M."/>
            <person name="Carvalho A.B."/>
            <person name="Dimitri P."/>
            <person name="Villasante A."/>
            <person name="Zhimulev I.F."/>
            <person name="Rubin G.M."/>
            <person name="Karpen G.H."/>
            <person name="Celniker S.E."/>
        </authorList>
    </citation>
    <scope>NUCLEOTIDE SEQUENCE</scope>
</reference>
<dbReference type="Proteomes" id="UP000000803">
    <property type="component" value="Chromosome 4"/>
</dbReference>
<feature type="compositionally biased region" description="Polar residues" evidence="18">
    <location>
        <begin position="728"/>
        <end position="739"/>
    </location>
</feature>
<dbReference type="EMBL" id="AE014135">
    <property type="protein sequence ID" value="AGB96550.1"/>
    <property type="molecule type" value="Genomic_DNA"/>
</dbReference>
<dbReference type="BRENDA" id="3.2.2.29">
    <property type="organism ID" value="1994"/>
</dbReference>
<feature type="compositionally biased region" description="Polar residues" evidence="18">
    <location>
        <begin position="554"/>
        <end position="566"/>
    </location>
</feature>
<evidence type="ECO:0000256" key="6">
    <source>
        <dbReference type="ARBA" id="ARBA00022853"/>
    </source>
</evidence>
<sequence length="1738" mass="191423">MQEESGSTPLLSSSFSYTPTVAPLVLKIALIQAARSFAASKYTIKVLLSLNLALSEQAIVQKAVKPICTVMASEVDASSGPEDGTVPTLMSLTPYITNLEHGNNESGKYVSGLPNNRKRQKLSILEHNTIQNNDVDNTEVEPNMDPKSKMSDTKSNKYSEMEKHLNDNSKIVIEGTISIGNSKRKSPEKLVPYDNDCYMPPEQALVTSVELVVPAPQTHSSNTPGRQSEEPNLSTLGESSTTPSSTIDNKLQYSTAGLYNSTSSTSILANDKIVGCANDSSNLNLRIPTKLVVTTASGDILIDDRRASLWTPHHDESGQRQQRTGTASSDTKQEPMNVSSELSYHHQNRHSELLLQIEKESSGSFLQASPIPLQDNHNNAASGQFGQTEETSNIDSQSHNNFYAQMMQPQHLLHNQHQQSMHEHSPRHQQPASYSGYITHYQNPPMFGAHQSEHHQRLNQQQQPLQHLLDCHGHLEQSTPISQQNQHHLSQQIHQHQHQQTHQRLPLRENYHDIIMDDFHEEPSHAFKLTLSPSNTKPENQDDGYETSAGDVLTPNSHSSSTHSITPQHQMQHSNIVLMTQNQKKSDDLQLTKVTLSGEAHTDPNACSSNSSQGQVLASQSHLELSEGTRCSSHASVVDPYSFMGEELHMHSPSHRHLDAVTTGPGRYGILVSNDTPECLSREMYRHSQQSTTVLEQTDSSSCGINFKPMPKKRGRKKKLVAVNADTSQMTTPVDQQKVSAGRADCEDGGGDQAAKPKERKKHDRFNGMSEEEVIKRTIPDHLCDNLDIVIVGINPGLFAAYKGHHYAGPGNHFWKCLYLAGLTQEQMSADEDHKLIKQGIGFTNMVARATKGSADLTRKEIKEGSRILLEKLQRFRPKVAVFNGKLIFEVFSGKKEFHFGRQPDRVDGTDTFIWVMPSSSARCAQLPRAADKVPFYAALKKFRDFLNGQIPHIDESECVFTDQRIRLCSAQQQVDIVGKINKTHQPPLGDHPSSLTVVSNCSGPIAGDAECGIVAEESDQVQSEKMIPQMDPTVPSSSNATDGKSFSYTAENTPLLPVSNHNPSINENNYLSVMGSQQPLSQQPLEKKKRGRPKKIKGQDIIDHSVGGKASIAGQHIPSHDFNNILNLSVMSGGGTIETPKKKRGRPKKLKPAIDNIMTVKQLQHGNNNLNTTAGLSASSMHPISMEHIAASPQSSHQMPPSLYNTPPPSHLLYTASASPMASPALNCNYTQVHGHGTPPVGQVASVAQGSSPVIDTQNDHLAQQKQSHHGNLGAGLDMRDHPHLGETPPPSSPNMCSTVDFDPPDEHSGSQVGSRVQNKAVELDHQHPQIMEKVQYDSPVPNTEANPAHPHENYQQWLSPHPHQSNQPAQKLTHRQQHPPMHHFHQEQTENWQRYEEQNSNPYMVISAHHQHLSPRLGNQTHQNSSPSGHISSDVAHKSLCGLESLVDQIPAIREQDCSNIPLATVAAAAAAVESRILSLQHQHQHPLQPHQQNQQNQQQQLKQCKQENSAHRESCRPTSENSNVSNSNFSVSSLAASASSARTDNAIYGNGETKGNNESSHHNSCDTNIDYPIHNQSAYHHTPHLIGSALGTNVNNSEPNLHTISHPHPPHPHPHSMYVDQAHHMAHIPSVNVNSMYGPAYGSHPQHTTGEYPGTHGHYSLGGSVQTAVPTSSATLHVPSPNYPFGHHPYGHTPPQANYPSYTHPHTHHHHSHPSHHLTVFDHLKPSDISGYGGF</sequence>